<gene>
    <name evidence="2" type="ORF">GCM10022263_26040</name>
</gene>
<dbReference type="PANTHER" id="PTHR13847:SF285">
    <property type="entry name" value="FAD DEPENDENT OXIDOREDUCTASE DOMAIN-CONTAINING PROTEIN"/>
    <property type="match status" value="1"/>
</dbReference>
<name>A0ABP6VKP5_9ACTN</name>
<dbReference type="Proteomes" id="UP001500301">
    <property type="component" value="Unassembled WGS sequence"/>
</dbReference>
<dbReference type="InterPro" id="IPR006076">
    <property type="entry name" value="FAD-dep_OxRdtase"/>
</dbReference>
<sequence length="464" mass="50519">MTPESAASARRSGGVSYWWSELGIPEPQDPLTGDAEADVVIVGAGYTGLWTAYYLAEIRPDLDVRVVEQRFAGYGASGRNGGWLSASVTGGLDGYARTHPRADVARFQLAMIDAVDEVIRVAERHAIDAEVRRGGTLLVARNAAQAGRARQAAVSAERWPETGARLLSAAEADARIRVAGTRAALWEPHCARINPARLAQGLTRVVRERGVRIHEATTVRSIAPGRVETDRGTVRARHVIRATEGFTAGLAGERRTWVPMNSSMIVTEPLPEATWAGIGWEHHDTLEDLAHVYSYAQRTPDGRIAIGGRGNPYRFGSRTDLDGDIPDRTVQHLRAVLCAWFPQLREVELAHAWSGVLGVPRNWRATVAYDAASGQGWAGGYVGTGVTATNLAGRTLADLVAGERTDRTTLPWVDQRARAWEPEPLRWLGIHGLYRAYGLADRLEARGGRRTSRIATLANRVSGR</sequence>
<evidence type="ECO:0000313" key="3">
    <source>
        <dbReference type="Proteomes" id="UP001500301"/>
    </source>
</evidence>
<protein>
    <submittedName>
        <fullName evidence="2">FAD-dependent oxidoreductase</fullName>
    </submittedName>
</protein>
<proteinExistence type="predicted"/>
<organism evidence="2 3">
    <name type="scientific">Nocardioides daeguensis</name>
    <dbReference type="NCBI Taxonomy" id="908359"/>
    <lineage>
        <taxon>Bacteria</taxon>
        <taxon>Bacillati</taxon>
        <taxon>Actinomycetota</taxon>
        <taxon>Actinomycetes</taxon>
        <taxon>Propionibacteriales</taxon>
        <taxon>Nocardioidaceae</taxon>
        <taxon>Nocardioides</taxon>
    </lineage>
</organism>
<reference evidence="3" key="1">
    <citation type="journal article" date="2019" name="Int. J. Syst. Evol. Microbiol.">
        <title>The Global Catalogue of Microorganisms (GCM) 10K type strain sequencing project: providing services to taxonomists for standard genome sequencing and annotation.</title>
        <authorList>
            <consortium name="The Broad Institute Genomics Platform"/>
            <consortium name="The Broad Institute Genome Sequencing Center for Infectious Disease"/>
            <person name="Wu L."/>
            <person name="Ma J."/>
        </authorList>
    </citation>
    <scope>NUCLEOTIDE SEQUENCE [LARGE SCALE GENOMIC DNA]</scope>
    <source>
        <strain evidence="3">JCM 17460</strain>
    </source>
</reference>
<evidence type="ECO:0000313" key="2">
    <source>
        <dbReference type="EMBL" id="GAA3537167.1"/>
    </source>
</evidence>
<accession>A0ABP6VKP5</accession>
<evidence type="ECO:0000259" key="1">
    <source>
        <dbReference type="Pfam" id="PF01266"/>
    </source>
</evidence>
<dbReference type="RefSeq" id="WP_218234188.1">
    <property type="nucleotide sequence ID" value="NZ_BAABBB010000013.1"/>
</dbReference>
<dbReference type="EMBL" id="BAABBB010000013">
    <property type="protein sequence ID" value="GAA3537167.1"/>
    <property type="molecule type" value="Genomic_DNA"/>
</dbReference>
<dbReference type="PANTHER" id="PTHR13847">
    <property type="entry name" value="SARCOSINE DEHYDROGENASE-RELATED"/>
    <property type="match status" value="1"/>
</dbReference>
<feature type="domain" description="FAD dependent oxidoreductase" evidence="1">
    <location>
        <begin position="38"/>
        <end position="399"/>
    </location>
</feature>
<keyword evidence="3" id="KW-1185">Reference proteome</keyword>
<dbReference type="Pfam" id="PF01266">
    <property type="entry name" value="DAO"/>
    <property type="match status" value="1"/>
</dbReference>
<comment type="caution">
    <text evidence="2">The sequence shown here is derived from an EMBL/GenBank/DDBJ whole genome shotgun (WGS) entry which is preliminary data.</text>
</comment>